<feature type="domain" description="HTH CENPB-type" evidence="3">
    <location>
        <begin position="61"/>
        <end position="136"/>
    </location>
</feature>
<feature type="region of interest" description="Disordered" evidence="2">
    <location>
        <begin position="866"/>
        <end position="932"/>
    </location>
</feature>
<dbReference type="InterPro" id="IPR006600">
    <property type="entry name" value="HTH_CenpB_DNA-bd_dom"/>
</dbReference>
<dbReference type="PANTHER" id="PTHR19303:SF74">
    <property type="entry name" value="POGO TRANSPOSABLE ELEMENT WITH KRAB DOMAIN"/>
    <property type="match status" value="1"/>
</dbReference>
<dbReference type="PROSITE" id="PS51253">
    <property type="entry name" value="HTH_CENPB"/>
    <property type="match status" value="1"/>
</dbReference>
<feature type="compositionally biased region" description="Basic and acidic residues" evidence="2">
    <location>
        <begin position="902"/>
        <end position="913"/>
    </location>
</feature>
<feature type="region of interest" description="Disordered" evidence="2">
    <location>
        <begin position="407"/>
        <end position="431"/>
    </location>
</feature>
<dbReference type="Pfam" id="PF03184">
    <property type="entry name" value="DDE_1"/>
    <property type="match status" value="1"/>
</dbReference>
<feature type="compositionally biased region" description="Basic and acidic residues" evidence="2">
    <location>
        <begin position="870"/>
        <end position="879"/>
    </location>
</feature>
<organism evidence="4 5">
    <name type="scientific">Allacma fusca</name>
    <dbReference type="NCBI Taxonomy" id="39272"/>
    <lineage>
        <taxon>Eukaryota</taxon>
        <taxon>Metazoa</taxon>
        <taxon>Ecdysozoa</taxon>
        <taxon>Arthropoda</taxon>
        <taxon>Hexapoda</taxon>
        <taxon>Collembola</taxon>
        <taxon>Symphypleona</taxon>
        <taxon>Sminthuridae</taxon>
        <taxon>Allacma</taxon>
    </lineage>
</organism>
<dbReference type="Proteomes" id="UP000708208">
    <property type="component" value="Unassembled WGS sequence"/>
</dbReference>
<evidence type="ECO:0000256" key="2">
    <source>
        <dbReference type="SAM" id="MobiDB-lite"/>
    </source>
</evidence>
<name>A0A8J2K6G4_9HEXA</name>
<comment type="caution">
    <text evidence="4">The sequence shown here is derived from an EMBL/GenBank/DDBJ whole genome shotgun (WGS) entry which is preliminary data.</text>
</comment>
<dbReference type="PANTHER" id="PTHR19303">
    <property type="entry name" value="TRANSPOSON"/>
    <property type="match status" value="1"/>
</dbReference>
<dbReference type="GO" id="GO:0005634">
    <property type="term" value="C:nucleus"/>
    <property type="evidence" value="ECO:0007669"/>
    <property type="project" value="TreeGrafter"/>
</dbReference>
<evidence type="ECO:0000256" key="1">
    <source>
        <dbReference type="ARBA" id="ARBA00023125"/>
    </source>
</evidence>
<feature type="region of interest" description="Disordered" evidence="2">
    <location>
        <begin position="635"/>
        <end position="760"/>
    </location>
</feature>
<feature type="compositionally biased region" description="Polar residues" evidence="2">
    <location>
        <begin position="746"/>
        <end position="760"/>
    </location>
</feature>
<evidence type="ECO:0000313" key="5">
    <source>
        <dbReference type="Proteomes" id="UP000708208"/>
    </source>
</evidence>
<dbReference type="GO" id="GO:0003677">
    <property type="term" value="F:DNA binding"/>
    <property type="evidence" value="ECO:0007669"/>
    <property type="project" value="UniProtKB-KW"/>
</dbReference>
<dbReference type="InterPro" id="IPR004875">
    <property type="entry name" value="DDE_SF_endonuclease_dom"/>
</dbReference>
<dbReference type="OrthoDB" id="7697906at2759"/>
<evidence type="ECO:0000259" key="3">
    <source>
        <dbReference type="PROSITE" id="PS51253"/>
    </source>
</evidence>
<feature type="compositionally biased region" description="Polar residues" evidence="2">
    <location>
        <begin position="881"/>
        <end position="891"/>
    </location>
</feature>
<proteinExistence type="predicted"/>
<dbReference type="AlphaFoldDB" id="A0A8J2K6G4"/>
<gene>
    <name evidence="4" type="ORF">AFUS01_LOCUS18663</name>
</gene>
<keyword evidence="5" id="KW-1185">Reference proteome</keyword>
<reference evidence="4" key="1">
    <citation type="submission" date="2021-06" db="EMBL/GenBank/DDBJ databases">
        <authorList>
            <person name="Hodson N. C."/>
            <person name="Mongue J. A."/>
            <person name="Jaron S. K."/>
        </authorList>
    </citation>
    <scope>NUCLEOTIDE SEQUENCE</scope>
</reference>
<dbReference type="InterPro" id="IPR050863">
    <property type="entry name" value="CenT-Element_Derived"/>
</dbReference>
<accession>A0A8J2K6G4</accession>
<protein>
    <recommendedName>
        <fullName evidence="3">HTH CENPB-type domain-containing protein</fullName>
    </recommendedName>
</protein>
<dbReference type="Pfam" id="PF03221">
    <property type="entry name" value="HTH_Tnp_Tc5"/>
    <property type="match status" value="1"/>
</dbReference>
<evidence type="ECO:0000313" key="4">
    <source>
        <dbReference type="EMBL" id="CAG7729982.1"/>
    </source>
</evidence>
<keyword evidence="1" id="KW-0238">DNA-binding</keyword>
<sequence>MVRGYFRRSAPVQGEDIKNAIRFYKSNVNPSQRETCDAFGLTRSVFQKYLKINPNDIPKECSQGRHGVFTKDMEEEILSYIYMLANRFHAITRQSLAELVYQLAERNHLEHPFKDGRAGDGWVTSFLERHSNELSLRTGTPLSLIRITSFKRQAVYRFFDILEEIVSAKNYNADTIFNMDETGVSIVPSKPPKRIARRGVRSVPVMVPAERGQLCTILCSFSASGVFVPPMFLFPFNTNGVSMDHAPTNAIFSKTAKGWSTSEAFLKWLRHFRKFASATPDIPLLLILDNHSSHVSFQAVSYCRRHHIDLLTLPPHSTHKLQPCDVSFFGPLKSKYSQYLVRWLSERPGRKPRNTDIPSIFKRAYEDACKPDTAINGFQKTGIWQFNTVSQVWGPNRHVYDEEFSDHSDEAGNISENDNLPPPSPPNSPLRSQRYEIQCESIEQASIPEFNSDNSHTETNHQTSEYPSGQSFELYGYNPCGISVERAEVNQSSGPPLDETFGLLPDPQCGPPPDQPLGLQLDPPNGPPMDQPLALDDFPGLPALIPLTPQTLPTKSMPISRRIISFSKSVERPKVDEDEAPDYFSHINMWCMIEPPRYPQSSALSAMLNTGITNVPAPEQYRTESQAYTSNQTTTFRINSPVGPHSDQPPGYHTDPPGGPPCDQPPGYHTDPPGRPPNRPKLFHIESPVGPQSDQPSGYHMDTPGGPPCDQPPGYHTDSSGGPHCDPPPEYHTDPPGGLPCDQPTRFHTNQPGEPIATTSNYSRYISSDSDVGIRTKVVKRRRIVTRKSESQGYDLSSSDEECSAPYALLHVPRQVDTEDILTGSDELLKITDAIDLIVPRGSVKQTFTVRPKEIETLFQFPELPIAETSNRKPRERQSAELMTSNENINKLRQKQARKKAKTSDESSDEPRKTRSISQAEKFILRSGKRVK</sequence>
<feature type="region of interest" description="Disordered" evidence="2">
    <location>
        <begin position="450"/>
        <end position="470"/>
    </location>
</feature>
<feature type="compositionally biased region" description="Basic residues" evidence="2">
    <location>
        <begin position="892"/>
        <end position="901"/>
    </location>
</feature>
<dbReference type="EMBL" id="CAJVCH010187243">
    <property type="protein sequence ID" value="CAG7729982.1"/>
    <property type="molecule type" value="Genomic_DNA"/>
</dbReference>
<feature type="compositionally biased region" description="Polar residues" evidence="2">
    <location>
        <begin position="460"/>
        <end position="470"/>
    </location>
</feature>